<keyword evidence="3" id="KW-1185">Reference proteome</keyword>
<dbReference type="Pfam" id="PF13952">
    <property type="entry name" value="DUF4216"/>
    <property type="match status" value="1"/>
</dbReference>
<evidence type="ECO:0000313" key="2">
    <source>
        <dbReference type="EMBL" id="KAH7571429.1"/>
    </source>
</evidence>
<evidence type="ECO:0000259" key="1">
    <source>
        <dbReference type="Pfam" id="PF13952"/>
    </source>
</evidence>
<dbReference type="Proteomes" id="UP000827721">
    <property type="component" value="Unassembled WGS sequence"/>
</dbReference>
<proteinExistence type="predicted"/>
<evidence type="ECO:0000313" key="3">
    <source>
        <dbReference type="Proteomes" id="UP000827721"/>
    </source>
</evidence>
<protein>
    <recommendedName>
        <fullName evidence="1">DUF4216 domain-containing protein</fullName>
    </recommendedName>
</protein>
<reference evidence="2 3" key="1">
    <citation type="submission" date="2021-02" db="EMBL/GenBank/DDBJ databases">
        <title>Plant Genome Project.</title>
        <authorList>
            <person name="Zhang R.-G."/>
        </authorList>
    </citation>
    <scope>NUCLEOTIDE SEQUENCE [LARGE SCALE GENOMIC DNA]</scope>
    <source>
        <tissue evidence="2">Leaves</tissue>
    </source>
</reference>
<comment type="caution">
    <text evidence="2">The sequence shown here is derived from an EMBL/GenBank/DDBJ whole genome shotgun (WGS) entry which is preliminary data.</text>
</comment>
<sequence length="246" mass="27457">MGPIHKRNSSLLVKLRLGPEVYLSSPESAAYQNGGTFKDGPAFGLPLHANTDNLEIKSCISCDSKLTSVPAPAFNVFKLLSESPKVQSSADTSQLSIFSIPGKPFGKADVKELSIQQHEVATFYVLQNCDESQPFIQEHKNMLLDAGNKIVLFDCEWYDTTQEGKGYKRDRYGIITVNIARKLNTQETFVLACQAIQVFYTRGLKDITWSAVTEIKPRNLYEMPVDGGPYQEEIQSISTSYENEDD</sequence>
<dbReference type="EMBL" id="JAFEMO010000004">
    <property type="protein sequence ID" value="KAH7571429.1"/>
    <property type="molecule type" value="Genomic_DNA"/>
</dbReference>
<name>A0ABQ8I464_9ROSI</name>
<accession>A0ABQ8I464</accession>
<dbReference type="InterPro" id="IPR025312">
    <property type="entry name" value="DUF4216"/>
</dbReference>
<feature type="domain" description="DUF4216" evidence="1">
    <location>
        <begin position="148"/>
        <end position="212"/>
    </location>
</feature>
<organism evidence="2 3">
    <name type="scientific">Xanthoceras sorbifolium</name>
    <dbReference type="NCBI Taxonomy" id="99658"/>
    <lineage>
        <taxon>Eukaryota</taxon>
        <taxon>Viridiplantae</taxon>
        <taxon>Streptophyta</taxon>
        <taxon>Embryophyta</taxon>
        <taxon>Tracheophyta</taxon>
        <taxon>Spermatophyta</taxon>
        <taxon>Magnoliopsida</taxon>
        <taxon>eudicotyledons</taxon>
        <taxon>Gunneridae</taxon>
        <taxon>Pentapetalae</taxon>
        <taxon>rosids</taxon>
        <taxon>malvids</taxon>
        <taxon>Sapindales</taxon>
        <taxon>Sapindaceae</taxon>
        <taxon>Xanthoceroideae</taxon>
        <taxon>Xanthoceras</taxon>
    </lineage>
</organism>
<gene>
    <name evidence="2" type="ORF">JRO89_XS04G0051200</name>
</gene>
<dbReference type="PANTHER" id="PTHR48258:SF15">
    <property type="entry name" value="OS02G0543900 PROTEIN"/>
    <property type="match status" value="1"/>
</dbReference>
<dbReference type="PANTHER" id="PTHR48258">
    <property type="entry name" value="DUF4218 DOMAIN-CONTAINING PROTEIN-RELATED"/>
    <property type="match status" value="1"/>
</dbReference>